<keyword evidence="3" id="KW-0443">Lipid metabolism</keyword>
<evidence type="ECO:0000256" key="3">
    <source>
        <dbReference type="ARBA" id="ARBA00023098"/>
    </source>
</evidence>
<feature type="domain" description="AMP-dependent synthetase/ligase" evidence="4">
    <location>
        <begin position="13"/>
        <end position="414"/>
    </location>
</feature>
<dbReference type="InterPro" id="IPR020845">
    <property type="entry name" value="AMP-binding_CS"/>
</dbReference>
<dbReference type="EMBL" id="JBHTIV010000007">
    <property type="protein sequence ID" value="MFD0932326.1"/>
    <property type="molecule type" value="Genomic_DNA"/>
</dbReference>
<dbReference type="PANTHER" id="PTHR43272:SF32">
    <property type="entry name" value="AMP-DEPENDENT SYNTHETASE_LIGASE DOMAIN-CONTAINING PROTEIN"/>
    <property type="match status" value="1"/>
</dbReference>
<dbReference type="Pfam" id="PF00501">
    <property type="entry name" value="AMP-binding"/>
    <property type="match status" value="1"/>
</dbReference>
<reference evidence="6" key="1">
    <citation type="journal article" date="2019" name="Int. J. Syst. Evol. Microbiol.">
        <title>The Global Catalogue of Microorganisms (GCM) 10K type strain sequencing project: providing services to taxonomists for standard genome sequencing and annotation.</title>
        <authorList>
            <consortium name="The Broad Institute Genomics Platform"/>
            <consortium name="The Broad Institute Genome Sequencing Center for Infectious Disease"/>
            <person name="Wu L."/>
            <person name="Ma J."/>
        </authorList>
    </citation>
    <scope>NUCLEOTIDE SEQUENCE [LARGE SCALE GENOMIC DNA]</scope>
    <source>
        <strain evidence="6">CCUG 56752</strain>
    </source>
</reference>
<organism evidence="5 6">
    <name type="scientific">Psychroflexus salinarum</name>
    <dbReference type="NCBI Taxonomy" id="546024"/>
    <lineage>
        <taxon>Bacteria</taxon>
        <taxon>Pseudomonadati</taxon>
        <taxon>Bacteroidota</taxon>
        <taxon>Flavobacteriia</taxon>
        <taxon>Flavobacteriales</taxon>
        <taxon>Flavobacteriaceae</taxon>
        <taxon>Psychroflexus</taxon>
    </lineage>
</organism>
<dbReference type="SUPFAM" id="SSF56801">
    <property type="entry name" value="Acetyl-CoA synthetase-like"/>
    <property type="match status" value="1"/>
</dbReference>
<dbReference type="Proteomes" id="UP001597049">
    <property type="component" value="Unassembled WGS sequence"/>
</dbReference>
<evidence type="ECO:0000313" key="6">
    <source>
        <dbReference type="Proteomes" id="UP001597049"/>
    </source>
</evidence>
<name>A0ABW3GP86_9FLAO</name>
<dbReference type="InterPro" id="IPR042099">
    <property type="entry name" value="ANL_N_sf"/>
</dbReference>
<dbReference type="Gene3D" id="3.40.50.12780">
    <property type="entry name" value="N-terminal domain of ligase-like"/>
    <property type="match status" value="2"/>
</dbReference>
<dbReference type="Pfam" id="PF23562">
    <property type="entry name" value="AMP-binding_C_3"/>
    <property type="match status" value="1"/>
</dbReference>
<comment type="caution">
    <text evidence="5">The sequence shown here is derived from an EMBL/GenBank/DDBJ whole genome shotgun (WGS) entry which is preliminary data.</text>
</comment>
<protein>
    <submittedName>
        <fullName evidence="5">AMP-dependent synthetase/ligase</fullName>
    </submittedName>
</protein>
<keyword evidence="2" id="KW-0276">Fatty acid metabolism</keyword>
<evidence type="ECO:0000256" key="2">
    <source>
        <dbReference type="ARBA" id="ARBA00022832"/>
    </source>
</evidence>
<gene>
    <name evidence="5" type="ORF">ACFQ0R_06895</name>
</gene>
<dbReference type="PANTHER" id="PTHR43272">
    <property type="entry name" value="LONG-CHAIN-FATTY-ACID--COA LIGASE"/>
    <property type="match status" value="1"/>
</dbReference>
<evidence type="ECO:0000313" key="5">
    <source>
        <dbReference type="EMBL" id="MFD0932326.1"/>
    </source>
</evidence>
<keyword evidence="1" id="KW-0436">Ligase</keyword>
<evidence type="ECO:0000256" key="1">
    <source>
        <dbReference type="ARBA" id="ARBA00022598"/>
    </source>
</evidence>
<dbReference type="PROSITE" id="PS00455">
    <property type="entry name" value="AMP_BINDING"/>
    <property type="match status" value="1"/>
</dbReference>
<dbReference type="CDD" id="cd05907">
    <property type="entry name" value="VL_LC_FACS_like"/>
    <property type="match status" value="1"/>
</dbReference>
<sequence length="587" mass="67262">MDIKLLFEIPHYQKENFPSEVALAGMVDEEWCNYSTQEYIDQMNKVSLGLLHAGVKKEEKIGLISFNRPEWNFIDLGIQQIGAICVPMYPNVGKEQYKYMLEESEVTTLFVEDEELYNMIDDIKDELKKLKHVYTFNKVKGATHWTIITDEANQKNKEELLKRRQGVTESDLATIVYTSGTTGDPKGVMLSHENIMSNVKACLPLLPIDEGSKSLSFLPLNHIFERMLSFVYMASGVSIYYTRDIDNIAHYMKEVKPDIFTAVPRLLEKIYEKIKKKGAEQNFIKRGLFFGSIWIADQYELNSGNVFYNSFLKIADKLVFSQWREALGGDVKLIISGGAALNPKLARIFTAAGLPILEGYGLTETSPVISVNRWELENRKLGTVGKPLENVEVKISEEDNEILCKGPNVMMGYYKKEEETREVLKDGWLYSDDIGEIDDDGFLKVKDRKDSVFKTSGGKKVAPQPIENKCKESSLIEHIMVVGEGEKMVTALIVPDFENLKEWCKDNDIAYDSKEKIVENETVIERYEKILENKNSEFSHVEQVKKFRLVPAEWTVESGELTPTQKVKRPVVKDKHKKLIEEMYKEE</sequence>
<accession>A0ABW3GP86</accession>
<keyword evidence="6" id="KW-1185">Reference proteome</keyword>
<dbReference type="InterPro" id="IPR000873">
    <property type="entry name" value="AMP-dep_synth/lig_dom"/>
</dbReference>
<proteinExistence type="predicted"/>
<dbReference type="RefSeq" id="WP_379657652.1">
    <property type="nucleotide sequence ID" value="NZ_JBHTIV010000007.1"/>
</dbReference>
<evidence type="ECO:0000259" key="4">
    <source>
        <dbReference type="Pfam" id="PF00501"/>
    </source>
</evidence>